<name>A0A9D1WA17_9SPHI</name>
<reference evidence="4" key="1">
    <citation type="journal article" date="2021" name="PeerJ">
        <title>Extensive microbial diversity within the chicken gut microbiome revealed by metagenomics and culture.</title>
        <authorList>
            <person name="Gilroy R."/>
            <person name="Ravi A."/>
            <person name="Getino M."/>
            <person name="Pursley I."/>
            <person name="Horton D.L."/>
            <person name="Alikhan N.F."/>
            <person name="Baker D."/>
            <person name="Gharbi K."/>
            <person name="Hall N."/>
            <person name="Watson M."/>
            <person name="Adriaenssens E.M."/>
            <person name="Foster-Nyarko E."/>
            <person name="Jarju S."/>
            <person name="Secka A."/>
            <person name="Antonio M."/>
            <person name="Oren A."/>
            <person name="Chaudhuri R.R."/>
            <person name="La Ragione R."/>
            <person name="Hildebrand F."/>
            <person name="Pallen M.J."/>
        </authorList>
    </citation>
    <scope>NUCLEOTIDE SEQUENCE</scope>
    <source>
        <strain evidence="4">1719</strain>
    </source>
</reference>
<feature type="compositionally biased region" description="Basic and acidic residues" evidence="1">
    <location>
        <begin position="51"/>
        <end position="82"/>
    </location>
</feature>
<dbReference type="Proteomes" id="UP000824156">
    <property type="component" value="Unassembled WGS sequence"/>
</dbReference>
<dbReference type="EMBL" id="DXEZ01000241">
    <property type="protein sequence ID" value="HIX55107.1"/>
    <property type="molecule type" value="Genomic_DNA"/>
</dbReference>
<evidence type="ECO:0000313" key="4">
    <source>
        <dbReference type="EMBL" id="HIX55107.1"/>
    </source>
</evidence>
<feature type="chain" id="PRO_5039489937" description="DUF3108 domain-containing protein" evidence="2">
    <location>
        <begin position="23"/>
        <end position="325"/>
    </location>
</feature>
<feature type="region of interest" description="Disordered" evidence="1">
    <location>
        <begin position="51"/>
        <end position="89"/>
    </location>
</feature>
<evidence type="ECO:0000256" key="2">
    <source>
        <dbReference type="SAM" id="SignalP"/>
    </source>
</evidence>
<protein>
    <recommendedName>
        <fullName evidence="3">DUF3108 domain-containing protein</fullName>
    </recommendedName>
</protein>
<reference evidence="4" key="2">
    <citation type="submission" date="2021-04" db="EMBL/GenBank/DDBJ databases">
        <authorList>
            <person name="Gilroy R."/>
        </authorList>
    </citation>
    <scope>NUCLEOTIDE SEQUENCE</scope>
    <source>
        <strain evidence="4">1719</strain>
    </source>
</reference>
<proteinExistence type="predicted"/>
<evidence type="ECO:0000256" key="1">
    <source>
        <dbReference type="SAM" id="MobiDB-lite"/>
    </source>
</evidence>
<dbReference type="InterPro" id="IPR049279">
    <property type="entry name" value="DUF3108-like"/>
</dbReference>
<dbReference type="Gene3D" id="2.40.360.20">
    <property type="match status" value="1"/>
</dbReference>
<feature type="domain" description="DUF3108" evidence="3">
    <location>
        <begin position="117"/>
        <end position="318"/>
    </location>
</feature>
<accession>A0A9D1WA17</accession>
<feature type="signal peptide" evidence="2">
    <location>
        <begin position="1"/>
        <end position="22"/>
    </location>
</feature>
<gene>
    <name evidence="4" type="ORF">H9853_08775</name>
</gene>
<dbReference type="AlphaFoldDB" id="A0A9D1WA17"/>
<organism evidence="4 5">
    <name type="scientific">Candidatus Sphingobacterium stercoripullorum</name>
    <dbReference type="NCBI Taxonomy" id="2838759"/>
    <lineage>
        <taxon>Bacteria</taxon>
        <taxon>Pseudomonadati</taxon>
        <taxon>Bacteroidota</taxon>
        <taxon>Sphingobacteriia</taxon>
        <taxon>Sphingobacteriales</taxon>
        <taxon>Sphingobacteriaceae</taxon>
        <taxon>Sphingobacterium</taxon>
    </lineage>
</organism>
<evidence type="ECO:0000313" key="5">
    <source>
        <dbReference type="Proteomes" id="UP000824156"/>
    </source>
</evidence>
<evidence type="ECO:0000259" key="3">
    <source>
        <dbReference type="Pfam" id="PF21347"/>
    </source>
</evidence>
<dbReference type="Pfam" id="PF21347">
    <property type="entry name" value="DUF3108_like"/>
    <property type="match status" value="1"/>
</dbReference>
<comment type="caution">
    <text evidence="4">The sequence shown here is derived from an EMBL/GenBank/DDBJ whole genome shotgun (WGS) entry which is preliminary data.</text>
</comment>
<sequence>MIRIKYTVLLVYLLFSAQLTQAQLFKGFGEKVQKKVENRIERKAERAVDKTLDKGENATDKAAKDAVTGDKKKSNKKLEKGELSQSLNLPSVESRPEQIMVLSDRDDCGSFIWFTKGSTFTYETSSGGMKAVSDYQVVDLENTKGKLVAHLKASTVLDGQNYDMEMQYVCEGNKIYLDVGEMMKSLIQNNPDLKKHIEPSEVKTKLDLKNGYAVFPKQLFPGLELDDVNFSFANEIAGAGKMEITVNQVDRIVEAKEMVSTSAGDFECMKIRSVVQTSVSVMGINRVMPPQVDYLWISPQVGLVKQESHEKNKVVSNMSLTKYAM</sequence>
<keyword evidence="2" id="KW-0732">Signal</keyword>